<comment type="caution">
    <text evidence="4">The sequence shown here is derived from an EMBL/GenBank/DDBJ whole genome shotgun (WGS) entry which is preliminary data.</text>
</comment>
<evidence type="ECO:0000313" key="5">
    <source>
        <dbReference type="Proteomes" id="UP001501353"/>
    </source>
</evidence>
<dbReference type="Gene3D" id="3.40.50.12780">
    <property type="entry name" value="N-terminal domain of ligase-like"/>
    <property type="match status" value="1"/>
</dbReference>
<dbReference type="NCBIfam" id="NF005702">
    <property type="entry name" value="PRK07514.1"/>
    <property type="match status" value="1"/>
</dbReference>
<dbReference type="PANTHER" id="PTHR43201:SF8">
    <property type="entry name" value="ACYL-COA SYNTHETASE FAMILY MEMBER 3"/>
    <property type="match status" value="1"/>
</dbReference>
<dbReference type="InterPro" id="IPR042099">
    <property type="entry name" value="ANL_N_sf"/>
</dbReference>
<dbReference type="SUPFAM" id="SSF56801">
    <property type="entry name" value="Acetyl-CoA synthetase-like"/>
    <property type="match status" value="1"/>
</dbReference>
<reference evidence="5" key="1">
    <citation type="journal article" date="2019" name="Int. J. Syst. Evol. Microbiol.">
        <title>The Global Catalogue of Microorganisms (GCM) 10K type strain sequencing project: providing services to taxonomists for standard genome sequencing and annotation.</title>
        <authorList>
            <consortium name="The Broad Institute Genomics Platform"/>
            <consortium name="The Broad Institute Genome Sequencing Center for Infectious Disease"/>
            <person name="Wu L."/>
            <person name="Ma J."/>
        </authorList>
    </citation>
    <scope>NUCLEOTIDE SEQUENCE [LARGE SCALE GENOMIC DNA]</scope>
    <source>
        <strain evidence="5">JCM 16673</strain>
    </source>
</reference>
<evidence type="ECO:0000256" key="1">
    <source>
        <dbReference type="ARBA" id="ARBA00006432"/>
    </source>
</evidence>
<feature type="domain" description="AMP-binding enzyme C-terminal" evidence="3">
    <location>
        <begin position="414"/>
        <end position="487"/>
    </location>
</feature>
<name>A0ABP7TIW4_9BURK</name>
<dbReference type="Gene3D" id="3.30.300.30">
    <property type="match status" value="1"/>
</dbReference>
<gene>
    <name evidence="4" type="ORF">GCM10022212_25260</name>
</gene>
<comment type="similarity">
    <text evidence="1">Belongs to the ATP-dependent AMP-binding enzyme family.</text>
</comment>
<keyword evidence="5" id="KW-1185">Reference proteome</keyword>
<dbReference type="Proteomes" id="UP001501353">
    <property type="component" value="Unassembled WGS sequence"/>
</dbReference>
<feature type="domain" description="AMP-dependent synthetase/ligase" evidence="2">
    <location>
        <begin position="22"/>
        <end position="363"/>
    </location>
</feature>
<evidence type="ECO:0000259" key="2">
    <source>
        <dbReference type="Pfam" id="PF00501"/>
    </source>
</evidence>
<dbReference type="PROSITE" id="PS00455">
    <property type="entry name" value="AMP_BINDING"/>
    <property type="match status" value="1"/>
</dbReference>
<dbReference type="InterPro" id="IPR020845">
    <property type="entry name" value="AMP-binding_CS"/>
</dbReference>
<evidence type="ECO:0000259" key="3">
    <source>
        <dbReference type="Pfam" id="PF13193"/>
    </source>
</evidence>
<proteinExistence type="inferred from homology"/>
<dbReference type="CDD" id="cd05941">
    <property type="entry name" value="MCS"/>
    <property type="match status" value="1"/>
</dbReference>
<dbReference type="InterPro" id="IPR000873">
    <property type="entry name" value="AMP-dep_synth/lig_dom"/>
</dbReference>
<dbReference type="EMBL" id="BAAAZE010000009">
    <property type="protein sequence ID" value="GAA4026260.1"/>
    <property type="molecule type" value="Genomic_DNA"/>
</dbReference>
<protein>
    <submittedName>
        <fullName evidence="4">Malonyl-CoA synthase</fullName>
    </submittedName>
</protein>
<dbReference type="Pfam" id="PF00501">
    <property type="entry name" value="AMP-binding"/>
    <property type="match status" value="1"/>
</dbReference>
<dbReference type="Pfam" id="PF13193">
    <property type="entry name" value="AMP-binding_C"/>
    <property type="match status" value="1"/>
</dbReference>
<dbReference type="PANTHER" id="PTHR43201">
    <property type="entry name" value="ACYL-COA SYNTHETASE"/>
    <property type="match status" value="1"/>
</dbReference>
<dbReference type="RefSeq" id="WP_344763710.1">
    <property type="nucleotide sequence ID" value="NZ_BAAAZE010000009.1"/>
</dbReference>
<evidence type="ECO:0000313" key="4">
    <source>
        <dbReference type="EMBL" id="GAA4026260.1"/>
    </source>
</evidence>
<accession>A0ABP7TIW4</accession>
<sequence length="501" mass="54695">MNNNLYALFAAHFPVDRSTCAIENHDGLQYSWDDLERASARIANLFASLGLAPGSRIAVQVEKSPEALMAYLATLRAGFTFVPLNTAYRTTEIDYFINDAQPAVVVCSPANFGWVSKLAFSAGTRHVFTLDDQRHGSLLERAATHPDAFDTVAVTPDDLAALLYTSGTTGRSKGAMLTHHNLASNAQVLQQYWHWQADDVLLHALPLFHIHGLFVACHGALLNGSKMIFLPKFDCAEVIRYLPQATIFMGVPTFYVRLLADPAFDRAACASIRLFISGSAPLLLETFRAFTERTGMTILERYGMSETAMMTSNPYDGERIGGTVGLPLPGVELRVVGDDNVPCAVGEIGGIQARGPNIFRGYWQMPEKTAQEFTADGYFMTGDVGCMDPNGYLSIVGRSKDLIISGGYNIYPKEIESFLDELDGVQESAVIGIPHPDFGEAVVAVIVAQPGTGLSEAQVIAMMKSQIANFKVPKQVHFVDELPRNAMSKVQKNVLRERFGG</sequence>
<dbReference type="InterPro" id="IPR025110">
    <property type="entry name" value="AMP-bd_C"/>
</dbReference>
<organism evidence="4 5">
    <name type="scientific">Actimicrobium antarcticum</name>
    <dbReference type="NCBI Taxonomy" id="1051899"/>
    <lineage>
        <taxon>Bacteria</taxon>
        <taxon>Pseudomonadati</taxon>
        <taxon>Pseudomonadota</taxon>
        <taxon>Betaproteobacteria</taxon>
        <taxon>Burkholderiales</taxon>
        <taxon>Oxalobacteraceae</taxon>
        <taxon>Actimicrobium</taxon>
    </lineage>
</organism>
<dbReference type="InterPro" id="IPR045851">
    <property type="entry name" value="AMP-bd_C_sf"/>
</dbReference>